<dbReference type="InterPro" id="IPR052964">
    <property type="entry name" value="Sporulation_signal_mat"/>
</dbReference>
<dbReference type="Proteomes" id="UP000012040">
    <property type="component" value="Chromosome"/>
</dbReference>
<feature type="transmembrane region" description="Helical" evidence="1">
    <location>
        <begin position="12"/>
        <end position="33"/>
    </location>
</feature>
<sequence length="480" mass="56616">MIKRTLNSLFDIDLRSLVAFRIAAGLLALYDALIKFPHIRWLYSTDGYRDFSAEFFSRSLWIHQLIANLSLQQWQMLIGLQAIAGIFLIIGWRPKVWLVVWLIILRLTMRRNDLAAHIGDLVFTFFCYWILFLPLKFSSTGSFLKQTEVVKSSWSWPVTLPYFVQLFSLYFFAGFTKLAHDSWQQGLFFVRNIQSEGVFESYGFVAQFPWLLQGISYALPLLQILLSLLLLAPWKKAWIHGGIFAFWAFFHFIGYLLVSDATMYWFLMVPLMVLIPKEFWNALGRWRYASFSEEEKTVEDPSKNPKASAVKKTYGKVKATLAILACLVIVSSNYLSLYHDENPKMQKYFEILSRTFLYQFWFVFSDFSPQHNNYFFYVKEHKDDTELFLLPRVDRADSLIAGRFHVMKRAIHNTYEKERWVAALCLDHSEKRKVEIYSIVVKRYIRKFSDEPPLKPTITYADEQEYICHDLIARHMGRYN</sequence>
<organism evidence="2 3">
    <name type="scientific">Pseudobdellovibrio exovorus JSS</name>
    <dbReference type="NCBI Taxonomy" id="1184267"/>
    <lineage>
        <taxon>Bacteria</taxon>
        <taxon>Pseudomonadati</taxon>
        <taxon>Bdellovibrionota</taxon>
        <taxon>Bdellovibrionia</taxon>
        <taxon>Bdellovibrionales</taxon>
        <taxon>Pseudobdellovibrionaceae</taxon>
        <taxon>Pseudobdellovibrio</taxon>
    </lineage>
</organism>
<feature type="transmembrane region" description="Helical" evidence="1">
    <location>
        <begin position="238"/>
        <end position="257"/>
    </location>
</feature>
<dbReference type="AlphaFoldDB" id="M4VUC1"/>
<dbReference type="EMBL" id="CP003537">
    <property type="protein sequence ID" value="AGH96809.1"/>
    <property type="molecule type" value="Genomic_DNA"/>
</dbReference>
<dbReference type="PANTHER" id="PTHR39535">
    <property type="entry name" value="SPORULATION-DELAYING PROTEIN SDPB"/>
    <property type="match status" value="1"/>
</dbReference>
<feature type="transmembrane region" description="Helical" evidence="1">
    <location>
        <begin position="114"/>
        <end position="133"/>
    </location>
</feature>
<proteinExistence type="predicted"/>
<reference evidence="2 3" key="1">
    <citation type="journal article" date="2013" name="ISME J.">
        <title>By their genes ye shall know them: genomic signatures of predatory bacteria.</title>
        <authorList>
            <person name="Pasternak Z."/>
            <person name="Pietrokovski S."/>
            <person name="Rotem O."/>
            <person name="Gophna U."/>
            <person name="Lurie-Weinberger M.N."/>
            <person name="Jurkevitch E."/>
        </authorList>
    </citation>
    <scope>NUCLEOTIDE SEQUENCE [LARGE SCALE GENOMIC DNA]</scope>
    <source>
        <strain evidence="2 3">JSS</strain>
    </source>
</reference>
<gene>
    <name evidence="2" type="ORF">A11Q_2593</name>
</gene>
<accession>M4VUC1</accession>
<dbReference type="OrthoDB" id="128729at2"/>
<evidence type="ECO:0000256" key="1">
    <source>
        <dbReference type="SAM" id="Phobius"/>
    </source>
</evidence>
<keyword evidence="3" id="KW-1185">Reference proteome</keyword>
<protein>
    <recommendedName>
        <fullName evidence="4">HTTM domain-containing protein</fullName>
    </recommendedName>
</protein>
<dbReference type="PATRIC" id="fig|1184267.3.peg.2621"/>
<feature type="transmembrane region" description="Helical" evidence="1">
    <location>
        <begin position="74"/>
        <end position="94"/>
    </location>
</feature>
<feature type="transmembrane region" description="Helical" evidence="1">
    <location>
        <begin position="210"/>
        <end position="231"/>
    </location>
</feature>
<dbReference type="PANTHER" id="PTHR39535:SF2">
    <property type="entry name" value="HTTM DOMAIN-CONTAINING PROTEIN"/>
    <property type="match status" value="1"/>
</dbReference>
<evidence type="ECO:0008006" key="4">
    <source>
        <dbReference type="Google" id="ProtNLM"/>
    </source>
</evidence>
<dbReference type="KEGG" id="bex:A11Q_2593"/>
<feature type="transmembrane region" description="Helical" evidence="1">
    <location>
        <begin position="263"/>
        <end position="280"/>
    </location>
</feature>
<feature type="transmembrane region" description="Helical" evidence="1">
    <location>
        <begin position="154"/>
        <end position="173"/>
    </location>
</feature>
<keyword evidence="1" id="KW-0812">Transmembrane</keyword>
<evidence type="ECO:0000313" key="2">
    <source>
        <dbReference type="EMBL" id="AGH96809.1"/>
    </source>
</evidence>
<dbReference type="RefSeq" id="WP_015471299.1">
    <property type="nucleotide sequence ID" value="NC_020813.1"/>
</dbReference>
<feature type="transmembrane region" description="Helical" evidence="1">
    <location>
        <begin position="319"/>
        <end position="338"/>
    </location>
</feature>
<name>M4VUC1_9BACT</name>
<dbReference type="HOGENOM" id="CLU_568234_0_0_7"/>
<evidence type="ECO:0000313" key="3">
    <source>
        <dbReference type="Proteomes" id="UP000012040"/>
    </source>
</evidence>
<keyword evidence="1" id="KW-0472">Membrane</keyword>
<dbReference type="eggNOG" id="COG3011">
    <property type="taxonomic scope" value="Bacteria"/>
</dbReference>
<dbReference type="STRING" id="1184267.A11Q_2593"/>
<keyword evidence="1" id="KW-1133">Transmembrane helix</keyword>